<dbReference type="GeneID" id="102352053"/>
<evidence type="ECO:0000313" key="5">
    <source>
        <dbReference type="Ensembl" id="ENSLACP00000022477.1"/>
    </source>
</evidence>
<comment type="subcellular location">
    <subcellularLocation>
        <location evidence="1">Nucleus</location>
    </subcellularLocation>
</comment>
<dbReference type="GO" id="GO:0045766">
    <property type="term" value="P:positive regulation of angiogenesis"/>
    <property type="evidence" value="ECO:0007669"/>
    <property type="project" value="InterPro"/>
</dbReference>
<dbReference type="PANTHER" id="PTHR23251">
    <property type="entry name" value="LYSINE-RICH CEACAM1 CO-ISOLATED PROTEIN LYRIC PROTEIN"/>
    <property type="match status" value="1"/>
</dbReference>
<feature type="compositionally biased region" description="Basic and acidic residues" evidence="3">
    <location>
        <begin position="404"/>
        <end position="426"/>
    </location>
</feature>
<feature type="region of interest" description="Disordered" evidence="3">
    <location>
        <begin position="87"/>
        <end position="232"/>
    </location>
</feature>
<name>M3XIC1_LATCH</name>
<reference evidence="6" key="1">
    <citation type="submission" date="2011-08" db="EMBL/GenBank/DDBJ databases">
        <title>The draft genome of Latimeria chalumnae.</title>
        <authorList>
            <person name="Di Palma F."/>
            <person name="Alfoldi J."/>
            <person name="Johnson J."/>
            <person name="Berlin A."/>
            <person name="Gnerre S."/>
            <person name="Jaffe D."/>
            <person name="MacCallum I."/>
            <person name="Young S."/>
            <person name="Walker B.J."/>
            <person name="Lander E."/>
            <person name="Lindblad-Toh K."/>
        </authorList>
    </citation>
    <scope>NUCLEOTIDE SEQUENCE [LARGE SCALE GENOMIC DNA]</scope>
    <source>
        <strain evidence="6">Wild caught</strain>
    </source>
</reference>
<dbReference type="Ensembl" id="ENSLACT00000025507.1">
    <property type="protein sequence ID" value="ENSLACP00000022477.1"/>
    <property type="gene ID" value="ENSLACG00000022350.1"/>
</dbReference>
<evidence type="ECO:0008006" key="7">
    <source>
        <dbReference type="Google" id="ProtNLM"/>
    </source>
</evidence>
<feature type="compositionally biased region" description="Basic and acidic residues" evidence="3">
    <location>
        <begin position="126"/>
        <end position="141"/>
    </location>
</feature>
<organism evidence="5 6">
    <name type="scientific">Latimeria chalumnae</name>
    <name type="common">Coelacanth</name>
    <dbReference type="NCBI Taxonomy" id="7897"/>
    <lineage>
        <taxon>Eukaryota</taxon>
        <taxon>Metazoa</taxon>
        <taxon>Chordata</taxon>
        <taxon>Craniata</taxon>
        <taxon>Vertebrata</taxon>
        <taxon>Euteleostomi</taxon>
        <taxon>Coelacanthiformes</taxon>
        <taxon>Coelacanthidae</taxon>
        <taxon>Latimeria</taxon>
    </lineage>
</organism>
<proteinExistence type="predicted"/>
<evidence type="ECO:0000313" key="6">
    <source>
        <dbReference type="Proteomes" id="UP000008672"/>
    </source>
</evidence>
<reference evidence="5" key="3">
    <citation type="submission" date="2025-09" db="UniProtKB">
        <authorList>
            <consortium name="Ensembl"/>
        </authorList>
    </citation>
    <scope>IDENTIFICATION</scope>
</reference>
<dbReference type="Bgee" id="ENSLACG00000022350">
    <property type="expression patterns" value="Expressed in muscle tissue and 6 other cell types or tissues"/>
</dbReference>
<dbReference type="GeneTree" id="ENSGT00940000180923"/>
<dbReference type="OMA" id="CWHSSST"/>
<dbReference type="InParanoid" id="M3XIC1"/>
<evidence type="ECO:0000256" key="3">
    <source>
        <dbReference type="SAM" id="MobiDB-lite"/>
    </source>
</evidence>
<keyword evidence="6" id="KW-1185">Reference proteome</keyword>
<dbReference type="PANTHER" id="PTHR23251:SF0">
    <property type="entry name" value="PROTEIN LYRIC"/>
    <property type="match status" value="1"/>
</dbReference>
<keyword evidence="4" id="KW-1133">Transmembrane helix</keyword>
<reference evidence="5" key="2">
    <citation type="submission" date="2025-08" db="UniProtKB">
        <authorList>
            <consortium name="Ensembl"/>
        </authorList>
    </citation>
    <scope>IDENTIFICATION</scope>
</reference>
<dbReference type="OrthoDB" id="9425729at2759"/>
<dbReference type="HOGENOM" id="CLU_034908_1_0_1"/>
<dbReference type="GO" id="GO:0005634">
    <property type="term" value="C:nucleus"/>
    <property type="evidence" value="ECO:0007669"/>
    <property type="project" value="UniProtKB-SubCell"/>
</dbReference>
<dbReference type="Proteomes" id="UP000008672">
    <property type="component" value="Unassembled WGS sequence"/>
</dbReference>
<keyword evidence="2" id="KW-0539">Nucleus</keyword>
<feature type="region of interest" description="Disordered" evidence="3">
    <location>
        <begin position="368"/>
        <end position="426"/>
    </location>
</feature>
<dbReference type="EMBL" id="AFYH01117814">
    <property type="status" value="NOT_ANNOTATED_CDS"/>
    <property type="molecule type" value="Genomic_DNA"/>
</dbReference>
<protein>
    <recommendedName>
        <fullName evidence="7">Metadherin</fullName>
    </recommendedName>
</protein>
<evidence type="ECO:0000256" key="1">
    <source>
        <dbReference type="ARBA" id="ARBA00004123"/>
    </source>
</evidence>
<dbReference type="EMBL" id="AFYH01117817">
    <property type="status" value="NOT_ANNOTATED_CDS"/>
    <property type="molecule type" value="Genomic_DNA"/>
</dbReference>
<dbReference type="InterPro" id="IPR031402">
    <property type="entry name" value="LYRIC"/>
</dbReference>
<dbReference type="KEGG" id="lcm:102352053"/>
<sequence>MFDSLVRCVLEAGEGFYSGNLSHLFFTARREPSWWAWVLLCWGGVALYYLVAGLLRGRGQRPGSSSAAATLLRDELSDAALSFGLERGAASGKKARQPEEQKRKKRKEKGKEAPNGHAPVSLGTKTLKEEIKQSAITEKKQVKPKKKKKLQQAGDRPSKDDRTLEQEKRDEEEEGRWVMQMSSREKRQLRKERLRQKENTSSRSPRASASEPASGWDNKSEKETEWLSSAGAEVAEGSGWSLHNGPVANAGWAVPPMEFDSGNKVNLKPSSSMEDDIFANVGTWNIAEVKTHPVTFGTLPDLSLELGHMDGTSSQNSPSRCHWHTTLASLAVDDAWLGLDDPFSVDLNSDWSPPVEEWGNWTGENIAGQEMESEKQKGLTVERENIELILPGNEKLKQRKKKKSDQPDENPTKEENSKWRRRKEEK</sequence>
<feature type="compositionally biased region" description="Low complexity" evidence="3">
    <location>
        <begin position="201"/>
        <end position="214"/>
    </location>
</feature>
<dbReference type="GO" id="GO:0043123">
    <property type="term" value="P:positive regulation of canonical NF-kappaB signal transduction"/>
    <property type="evidence" value="ECO:0007669"/>
    <property type="project" value="InterPro"/>
</dbReference>
<gene>
    <name evidence="5" type="primary">LOC102352053</name>
</gene>
<dbReference type="EMBL" id="AFYH01117818">
    <property type="status" value="NOT_ANNOTATED_CDS"/>
    <property type="molecule type" value="Genomic_DNA"/>
</dbReference>
<dbReference type="Pfam" id="PF15686">
    <property type="entry name" value="LYRIC"/>
    <property type="match status" value="2"/>
</dbReference>
<dbReference type="AlphaFoldDB" id="M3XIC1"/>
<keyword evidence="4" id="KW-0812">Transmembrane</keyword>
<dbReference type="eggNOG" id="ENOG502SRSA">
    <property type="taxonomic scope" value="Eukaryota"/>
</dbReference>
<accession>M3XIC1</accession>
<dbReference type="GO" id="GO:0006357">
    <property type="term" value="P:regulation of transcription by RNA polymerase II"/>
    <property type="evidence" value="ECO:0007669"/>
    <property type="project" value="TreeGrafter"/>
</dbReference>
<dbReference type="InterPro" id="IPR052305">
    <property type="entry name" value="TransReg_TumorExp"/>
</dbReference>
<evidence type="ECO:0000256" key="2">
    <source>
        <dbReference type="ARBA" id="ARBA00023242"/>
    </source>
</evidence>
<keyword evidence="4" id="KW-0472">Membrane</keyword>
<dbReference type="RefSeq" id="XP_006001160.1">
    <property type="nucleotide sequence ID" value="XM_006001098.3"/>
</dbReference>
<feature type="transmembrane region" description="Helical" evidence="4">
    <location>
        <begin position="34"/>
        <end position="55"/>
    </location>
</feature>
<dbReference type="EMBL" id="AFYH01117815">
    <property type="status" value="NOT_ANNOTATED_CDS"/>
    <property type="molecule type" value="Genomic_DNA"/>
</dbReference>
<evidence type="ECO:0000256" key="4">
    <source>
        <dbReference type="SAM" id="Phobius"/>
    </source>
</evidence>
<dbReference type="GO" id="GO:0043066">
    <property type="term" value="P:negative regulation of apoptotic process"/>
    <property type="evidence" value="ECO:0007669"/>
    <property type="project" value="InterPro"/>
</dbReference>
<feature type="compositionally biased region" description="Basic and acidic residues" evidence="3">
    <location>
        <begin position="372"/>
        <end position="386"/>
    </location>
</feature>
<feature type="compositionally biased region" description="Basic and acidic residues" evidence="3">
    <location>
        <begin position="156"/>
        <end position="169"/>
    </location>
</feature>
<dbReference type="GO" id="GO:0003712">
    <property type="term" value="F:transcription coregulator activity"/>
    <property type="evidence" value="ECO:0007669"/>
    <property type="project" value="TreeGrafter"/>
</dbReference>
<dbReference type="EMBL" id="AFYH01117816">
    <property type="status" value="NOT_ANNOTATED_CDS"/>
    <property type="molecule type" value="Genomic_DNA"/>
</dbReference>